<reference evidence="1" key="1">
    <citation type="submission" date="2017-12" db="EMBL/GenBank/DDBJ databases">
        <title>Sequencing the genomes of 1000 Actinobacteria strains.</title>
        <authorList>
            <person name="Klenk H.-P."/>
        </authorList>
    </citation>
    <scope>NUCLEOTIDE SEQUENCE [LARGE SCALE GENOMIC DNA]</scope>
    <source>
        <strain evidence="1">DSM 44228</strain>
    </source>
</reference>
<comment type="caution">
    <text evidence="1">The sequence shown here is derived from an EMBL/GenBank/DDBJ whole genome shotgun (WGS) entry which is preliminary data.</text>
</comment>
<protein>
    <submittedName>
        <fullName evidence="1">Uncharacterized protein</fullName>
    </submittedName>
</protein>
<dbReference type="EMBL" id="PJNB01000001">
    <property type="protein sequence ID" value="PKW14415.1"/>
    <property type="molecule type" value="Genomic_DNA"/>
</dbReference>
<evidence type="ECO:0000313" key="1">
    <source>
        <dbReference type="EMBL" id="PKW14415.1"/>
    </source>
</evidence>
<keyword evidence="2" id="KW-1185">Reference proteome</keyword>
<name>A0A2N3XUT7_SACSN</name>
<dbReference type="AlphaFoldDB" id="A0A2N3XUT7"/>
<sequence length="95" mass="10707">MGVRLKVRGRPVPLEEFSIWVADEVRHYGFCVFRVPLFVKGPKRKGICVEVDIVSGSAPELEVGMRVQVVNPQLFFDGQVARWIAASIRQVPERG</sequence>
<evidence type="ECO:0000313" key="2">
    <source>
        <dbReference type="Proteomes" id="UP000233786"/>
    </source>
</evidence>
<dbReference type="Proteomes" id="UP000233786">
    <property type="component" value="Unassembled WGS sequence"/>
</dbReference>
<organism evidence="1 2">
    <name type="scientific">Saccharopolyspora spinosa</name>
    <dbReference type="NCBI Taxonomy" id="60894"/>
    <lineage>
        <taxon>Bacteria</taxon>
        <taxon>Bacillati</taxon>
        <taxon>Actinomycetota</taxon>
        <taxon>Actinomycetes</taxon>
        <taxon>Pseudonocardiales</taxon>
        <taxon>Pseudonocardiaceae</taxon>
        <taxon>Saccharopolyspora</taxon>
    </lineage>
</organism>
<gene>
    <name evidence="1" type="ORF">A8926_2028</name>
</gene>
<proteinExistence type="predicted"/>
<accession>A0A2N3XUT7</accession>